<dbReference type="Proteomes" id="UP000317238">
    <property type="component" value="Unassembled WGS sequence"/>
</dbReference>
<dbReference type="CDD" id="cd01951">
    <property type="entry name" value="lectin_L-type"/>
    <property type="match status" value="1"/>
</dbReference>
<dbReference type="InterPro" id="IPR011041">
    <property type="entry name" value="Quinoprot_gluc/sorb_DH_b-prop"/>
</dbReference>
<dbReference type="InterPro" id="IPR003644">
    <property type="entry name" value="Calx_beta"/>
</dbReference>
<dbReference type="Gene3D" id="2.120.10.30">
    <property type="entry name" value="TolB, C-terminal domain"/>
    <property type="match status" value="1"/>
</dbReference>
<dbReference type="InterPro" id="IPR012938">
    <property type="entry name" value="Glc/Sorbosone_DH"/>
</dbReference>
<name>A0A5C5YH01_9PLAN</name>
<dbReference type="InterPro" id="IPR031768">
    <property type="entry name" value="CBM60_xylan-bd"/>
</dbReference>
<accession>A0A5C5YH01</accession>
<dbReference type="Gene3D" id="2.60.60.40">
    <property type="match status" value="2"/>
</dbReference>
<keyword evidence="6" id="KW-1185">Reference proteome</keyword>
<gene>
    <name evidence="5" type="primary">yliI_3</name>
    <name evidence="5" type="ORF">Pan14r_48420</name>
</gene>
<evidence type="ECO:0000313" key="5">
    <source>
        <dbReference type="EMBL" id="TWT72522.1"/>
    </source>
</evidence>
<dbReference type="Pfam" id="PF03160">
    <property type="entry name" value="Calx-beta"/>
    <property type="match status" value="1"/>
</dbReference>
<dbReference type="InterPro" id="IPR013320">
    <property type="entry name" value="ConA-like_dom_sf"/>
</dbReference>
<dbReference type="InterPro" id="IPR056573">
    <property type="entry name" value="Lectin_L-type_dom"/>
</dbReference>
<protein>
    <submittedName>
        <fullName evidence="5">Soluble aldose sugar dehydrogenase YliI</fullName>
        <ecNumber evidence="5">1.1.5.-</ecNumber>
    </submittedName>
</protein>
<dbReference type="SMART" id="SM00237">
    <property type="entry name" value="Calx_beta"/>
    <property type="match status" value="1"/>
</dbReference>
<dbReference type="InterPro" id="IPR011042">
    <property type="entry name" value="6-blade_b-propeller_TolB-like"/>
</dbReference>
<dbReference type="InterPro" id="IPR019825">
    <property type="entry name" value="Lectin_legB_Mn/Ca_BS"/>
</dbReference>
<dbReference type="GO" id="GO:0007154">
    <property type="term" value="P:cell communication"/>
    <property type="evidence" value="ECO:0007669"/>
    <property type="project" value="InterPro"/>
</dbReference>
<dbReference type="SUPFAM" id="SSF141072">
    <property type="entry name" value="CalX-like"/>
    <property type="match status" value="1"/>
</dbReference>
<evidence type="ECO:0000256" key="1">
    <source>
        <dbReference type="ARBA" id="ARBA00022729"/>
    </source>
</evidence>
<keyword evidence="1" id="KW-0732">Signal</keyword>
<keyword evidence="2" id="KW-0677">Repeat</keyword>
<dbReference type="GO" id="GO:0016020">
    <property type="term" value="C:membrane"/>
    <property type="evidence" value="ECO:0007669"/>
    <property type="project" value="InterPro"/>
</dbReference>
<organism evidence="5 6">
    <name type="scientific">Crateriforma conspicua</name>
    <dbReference type="NCBI Taxonomy" id="2527996"/>
    <lineage>
        <taxon>Bacteria</taxon>
        <taxon>Pseudomonadati</taxon>
        <taxon>Planctomycetota</taxon>
        <taxon>Planctomycetia</taxon>
        <taxon>Planctomycetales</taxon>
        <taxon>Planctomycetaceae</taxon>
        <taxon>Crateriforma</taxon>
    </lineage>
</organism>
<feature type="domain" description="Calx-beta" evidence="4">
    <location>
        <begin position="457"/>
        <end position="556"/>
    </location>
</feature>
<dbReference type="Pfam" id="PF00139">
    <property type="entry name" value="Lectin_legB"/>
    <property type="match status" value="1"/>
</dbReference>
<dbReference type="Gene3D" id="2.60.40.2030">
    <property type="match status" value="1"/>
</dbReference>
<reference evidence="5 6" key="1">
    <citation type="submission" date="2019-02" db="EMBL/GenBank/DDBJ databases">
        <title>Deep-cultivation of Planctomycetes and their phenomic and genomic characterization uncovers novel biology.</title>
        <authorList>
            <person name="Wiegand S."/>
            <person name="Jogler M."/>
            <person name="Boedeker C."/>
            <person name="Pinto D."/>
            <person name="Vollmers J."/>
            <person name="Rivas-Marin E."/>
            <person name="Kohn T."/>
            <person name="Peeters S.H."/>
            <person name="Heuer A."/>
            <person name="Rast P."/>
            <person name="Oberbeckmann S."/>
            <person name="Bunk B."/>
            <person name="Jeske O."/>
            <person name="Meyerdierks A."/>
            <person name="Storesund J.E."/>
            <person name="Kallscheuer N."/>
            <person name="Luecker S."/>
            <person name="Lage O.M."/>
            <person name="Pohl T."/>
            <person name="Merkel B.J."/>
            <person name="Hornburger P."/>
            <person name="Mueller R.-W."/>
            <person name="Bruemmer F."/>
            <person name="Labrenz M."/>
            <person name="Spormann A.M."/>
            <person name="Op Den Camp H."/>
            <person name="Overmann J."/>
            <person name="Amann R."/>
            <person name="Jetten M.S.M."/>
            <person name="Mascher T."/>
            <person name="Medema M.H."/>
            <person name="Devos D.P."/>
            <person name="Kaster A.-K."/>
            <person name="Ovreas L."/>
            <person name="Rohde M."/>
            <person name="Galperin M.Y."/>
            <person name="Jogler C."/>
        </authorList>
    </citation>
    <scope>NUCLEOTIDE SEQUENCE [LARGE SCALE GENOMIC DNA]</scope>
    <source>
        <strain evidence="5 6">Pan14r</strain>
    </source>
</reference>
<evidence type="ECO:0000256" key="3">
    <source>
        <dbReference type="ARBA" id="ARBA00022837"/>
    </source>
</evidence>
<dbReference type="SUPFAM" id="SSF50952">
    <property type="entry name" value="Soluble quinoprotein glucose dehydrogenase"/>
    <property type="match status" value="1"/>
</dbReference>
<dbReference type="InterPro" id="IPR038081">
    <property type="entry name" value="CalX-like_sf"/>
</dbReference>
<comment type="caution">
    <text evidence="5">The sequence shown here is derived from an EMBL/GenBank/DDBJ whole genome shotgun (WGS) entry which is preliminary data.</text>
</comment>
<dbReference type="InterPro" id="IPR025592">
    <property type="entry name" value="DUF4347"/>
</dbReference>
<evidence type="ECO:0000259" key="4">
    <source>
        <dbReference type="SMART" id="SM00237"/>
    </source>
</evidence>
<dbReference type="GO" id="GO:0030246">
    <property type="term" value="F:carbohydrate binding"/>
    <property type="evidence" value="ECO:0007669"/>
    <property type="project" value="InterPro"/>
</dbReference>
<dbReference type="InterPro" id="IPR001220">
    <property type="entry name" value="Legume_lectin_dom"/>
</dbReference>
<dbReference type="PANTHER" id="PTHR19328">
    <property type="entry name" value="HEDGEHOG-INTERACTING PROTEIN"/>
    <property type="match status" value="1"/>
</dbReference>
<dbReference type="Gene3D" id="2.60.120.200">
    <property type="match status" value="1"/>
</dbReference>
<keyword evidence="3" id="KW-0106">Calcium</keyword>
<dbReference type="GO" id="GO:0016491">
    <property type="term" value="F:oxidoreductase activity"/>
    <property type="evidence" value="ECO:0007669"/>
    <property type="project" value="UniProtKB-KW"/>
</dbReference>
<proteinExistence type="predicted"/>
<dbReference type="PROSITE" id="PS00307">
    <property type="entry name" value="LECTIN_LEGUME_BETA"/>
    <property type="match status" value="1"/>
</dbReference>
<dbReference type="SUPFAM" id="SSF49899">
    <property type="entry name" value="Concanavalin A-like lectins/glucanases"/>
    <property type="match status" value="1"/>
</dbReference>
<dbReference type="Pfam" id="PF16841">
    <property type="entry name" value="CBM60"/>
    <property type="match status" value="2"/>
</dbReference>
<keyword evidence="5" id="KW-0560">Oxidoreductase</keyword>
<dbReference type="EC" id="1.1.5.-" evidence="5"/>
<dbReference type="AlphaFoldDB" id="A0A5C5YH01"/>
<dbReference type="EMBL" id="SJPL01000001">
    <property type="protein sequence ID" value="TWT72522.1"/>
    <property type="molecule type" value="Genomic_DNA"/>
</dbReference>
<dbReference type="Pfam" id="PF14252">
    <property type="entry name" value="DUF4347"/>
    <property type="match status" value="1"/>
</dbReference>
<dbReference type="PANTHER" id="PTHR19328:SF13">
    <property type="entry name" value="HIPL1 PROTEIN"/>
    <property type="match status" value="1"/>
</dbReference>
<evidence type="ECO:0000313" key="6">
    <source>
        <dbReference type="Proteomes" id="UP000317238"/>
    </source>
</evidence>
<sequence>MLAADAGVAAAAPISGSVAAETVASKVDATSRSSCEHLVLIDSEITDLSQWESALPEAAEIAVLQPGADPIDQISQILSQRRDVRSLHIISHGSVGQIRLAGQSIDQQTLTTQQEQIRHWRSAFAYDADLLLYGCDVAGGPEGKSFARLLSRLAGVDVAASDDATGNTSENLAVADWDLEFTVGDVRFAALLNRQALSGIREHLGIEIWAAGETTDELMELEIDGQVVDSWFVRDTNANDGTFLPYYYNVDGVSPDQIRINFVNDFYDAASGTDRNLRVDKIVVDGITYETEAPSVFSTGTWQPDTGVTPGNRQSEYLTNNGYFQFASDGGGTSTITTIEIDAFGETGDEAMQLVVKDEVVWTYLNVPTSGTTYSYDYYGDVAPSDVRVAFIGAVYQPEFGYDQNLRVDRIRIDGESFESESASTYSTGTYVNGQGIIPGNWRSDILHDNGYFQYDYGGGNPGNGEQGSFALGTGGESVDESNGSVTVTIERIGGTDGTATIEYFTADDTAIAGQDYAAVSGQLTFFTGETSKQVTIPIYNDGQAESTESFSIRLNNPNGAGLLAPRTAVIQILDDDSNLPLYASFDSANGLDLNGNAVVTGGSLQLTAATAQQRGSAYYTTAIPISEGTSFQTSFTARFTGGQGSAGGEGLAFVIQNSPAGTSAQNIGNYSGGLDYNAVPNSLAVELDTFKNVYETYADEITIVKDGLPVYPLANIQSPYDLNDGTEKYVWVDYNGDSNVLAVYLSETSEKPDFAILKTTVDLAATVGDQAYVGFAGSTGTAFNNTYIDSWTFTLDTPAADPPTYPTGTPTELALYSGLDQPVSLEWSNDGRNLYIAEKPGRVKVVRDGGAVTTVIDIADRVNDFQDRGLIDIAVHPDFQSNGYLYLLYTVDPPEVYENVGNIYAGPDGQGNRAGQLIRVTLDASTGFTSVVPGSEVTLLGSQSTWNNFNAFTDSTLNFGEPPAGQNPDGSYINDFINSDSRSHTVGSLEFGIDGNLFVSIGDGASFNQTDVRAFRVQDPDSLSGKVLRIDPYTGQGLSDNPFYNGNPDDNRSKVYQLGLRNPWRLAVDPDTGRLFIGETGLSNFEEINTGDPGTNFGWPAYEGGQGTNRPTPTYQNLAQSQAIYSSVYATPALIAIPHGTGPNVVVVGDVATELVYGPQYDGDLFYNDFGRGIVSHADVSADGTLLGSSVFATGAEWITDIKQGVDGKLYYADLVNGVVGRWEIA</sequence>
<dbReference type="Pfam" id="PF07995">
    <property type="entry name" value="GSDH"/>
    <property type="match status" value="2"/>
</dbReference>
<evidence type="ECO:0000256" key="2">
    <source>
        <dbReference type="ARBA" id="ARBA00022737"/>
    </source>
</evidence>